<dbReference type="STRING" id="1890364.A0A2P6NK56"/>
<dbReference type="PANTHER" id="PTHR16089:SF28">
    <property type="entry name" value="REST COREPRESSOR"/>
    <property type="match status" value="1"/>
</dbReference>
<dbReference type="GO" id="GO:0000118">
    <property type="term" value="C:histone deacetylase complex"/>
    <property type="evidence" value="ECO:0007669"/>
    <property type="project" value="TreeGrafter"/>
</dbReference>
<keyword evidence="2" id="KW-0805">Transcription regulation</keyword>
<dbReference type="PANTHER" id="PTHR16089">
    <property type="entry name" value="REST COREPRESSOR COREST PROTEIN-RELATED"/>
    <property type="match status" value="1"/>
</dbReference>
<accession>A0A2P6NK56</accession>
<dbReference type="Proteomes" id="UP000241769">
    <property type="component" value="Unassembled WGS sequence"/>
</dbReference>
<proteinExistence type="predicted"/>
<comment type="subcellular location">
    <subcellularLocation>
        <location evidence="1">Nucleus</location>
    </subcellularLocation>
</comment>
<dbReference type="InParanoid" id="A0A2P6NK56"/>
<dbReference type="SUPFAM" id="SSF46689">
    <property type="entry name" value="Homeodomain-like"/>
    <property type="match status" value="1"/>
</dbReference>
<keyword evidence="3" id="KW-0804">Transcription</keyword>
<dbReference type="GO" id="GO:0005667">
    <property type="term" value="C:transcription regulator complex"/>
    <property type="evidence" value="ECO:0007669"/>
    <property type="project" value="TreeGrafter"/>
</dbReference>
<evidence type="ECO:0000256" key="2">
    <source>
        <dbReference type="ARBA" id="ARBA00023015"/>
    </source>
</evidence>
<evidence type="ECO:0000256" key="1">
    <source>
        <dbReference type="ARBA" id="ARBA00004123"/>
    </source>
</evidence>
<reference evidence="7 8" key="1">
    <citation type="journal article" date="2018" name="Genome Biol. Evol.">
        <title>Multiple Roots of Fruiting Body Formation in Amoebozoa.</title>
        <authorList>
            <person name="Hillmann F."/>
            <person name="Forbes G."/>
            <person name="Novohradska S."/>
            <person name="Ferling I."/>
            <person name="Riege K."/>
            <person name="Groth M."/>
            <person name="Westermann M."/>
            <person name="Marz M."/>
            <person name="Spaller T."/>
            <person name="Winckler T."/>
            <person name="Schaap P."/>
            <person name="Glockner G."/>
        </authorList>
    </citation>
    <scope>NUCLEOTIDE SEQUENCE [LARGE SCALE GENOMIC DNA]</scope>
    <source>
        <strain evidence="7 8">Jena</strain>
    </source>
</reference>
<dbReference type="InterPro" id="IPR051066">
    <property type="entry name" value="Trans_reg/Corepressor"/>
</dbReference>
<evidence type="ECO:0008006" key="9">
    <source>
        <dbReference type="Google" id="ProtNLM"/>
    </source>
</evidence>
<protein>
    <recommendedName>
        <fullName evidence="9">ELM2 domain-containing protein</fullName>
    </recommendedName>
</protein>
<feature type="domain" description="ELM2" evidence="5">
    <location>
        <begin position="59"/>
        <end position="142"/>
    </location>
</feature>
<dbReference type="PROSITE" id="PS51156">
    <property type="entry name" value="ELM2"/>
    <property type="match status" value="1"/>
</dbReference>
<dbReference type="OrthoDB" id="5916873at2759"/>
<dbReference type="EMBL" id="MDYQ01000065">
    <property type="protein sequence ID" value="PRP84316.1"/>
    <property type="molecule type" value="Genomic_DNA"/>
</dbReference>
<dbReference type="InterPro" id="IPR009057">
    <property type="entry name" value="Homeodomain-like_sf"/>
</dbReference>
<organism evidence="7 8">
    <name type="scientific">Planoprotostelium fungivorum</name>
    <dbReference type="NCBI Taxonomy" id="1890364"/>
    <lineage>
        <taxon>Eukaryota</taxon>
        <taxon>Amoebozoa</taxon>
        <taxon>Evosea</taxon>
        <taxon>Variosea</taxon>
        <taxon>Cavosteliida</taxon>
        <taxon>Cavosteliaceae</taxon>
        <taxon>Planoprotostelium</taxon>
    </lineage>
</organism>
<dbReference type="InterPro" id="IPR000949">
    <property type="entry name" value="ELM2_dom"/>
</dbReference>
<dbReference type="PROSITE" id="PS51293">
    <property type="entry name" value="SANT"/>
    <property type="match status" value="1"/>
</dbReference>
<keyword evidence="8" id="KW-1185">Reference proteome</keyword>
<evidence type="ECO:0000256" key="4">
    <source>
        <dbReference type="ARBA" id="ARBA00023242"/>
    </source>
</evidence>
<dbReference type="Gene3D" id="1.10.10.60">
    <property type="entry name" value="Homeodomain-like"/>
    <property type="match status" value="1"/>
</dbReference>
<evidence type="ECO:0000313" key="7">
    <source>
        <dbReference type="EMBL" id="PRP84316.1"/>
    </source>
</evidence>
<comment type="caution">
    <text evidence="7">The sequence shown here is derived from an EMBL/GenBank/DDBJ whole genome shotgun (WGS) entry which is preliminary data.</text>
</comment>
<dbReference type="GO" id="GO:0006357">
    <property type="term" value="P:regulation of transcription by RNA polymerase II"/>
    <property type="evidence" value="ECO:0007669"/>
    <property type="project" value="TreeGrafter"/>
</dbReference>
<evidence type="ECO:0000256" key="3">
    <source>
        <dbReference type="ARBA" id="ARBA00023163"/>
    </source>
</evidence>
<evidence type="ECO:0000313" key="8">
    <source>
        <dbReference type="Proteomes" id="UP000241769"/>
    </source>
</evidence>
<dbReference type="InterPro" id="IPR017884">
    <property type="entry name" value="SANT_dom"/>
</dbReference>
<sequence>MKTIRPLQVIDSFELRSEGSNTSTDSIAVNLQRSRSLPRAFHIYLPLLKAKQAEESSSNRIRIGERYQAIVPDQQSEFILTDAAGQLVWDYNGLSSDSVDYFIERVQDLMDEDMGVCEDALHLLHQQQYDVDATLAMLKEDPSILYPPDDHWNEIEELFFNSLNRKRKLRKDFHNVRQMMGSKSTRDVVQFYYNVYKKERKGSS</sequence>
<evidence type="ECO:0000259" key="5">
    <source>
        <dbReference type="PROSITE" id="PS51156"/>
    </source>
</evidence>
<dbReference type="GO" id="GO:0003714">
    <property type="term" value="F:transcription corepressor activity"/>
    <property type="evidence" value="ECO:0007669"/>
    <property type="project" value="TreeGrafter"/>
</dbReference>
<dbReference type="Pfam" id="PF01448">
    <property type="entry name" value="ELM2"/>
    <property type="match status" value="1"/>
</dbReference>
<keyword evidence="4" id="KW-0539">Nucleus</keyword>
<name>A0A2P6NK56_9EUKA</name>
<feature type="domain" description="SANT" evidence="6">
    <location>
        <begin position="170"/>
        <end position="200"/>
    </location>
</feature>
<gene>
    <name evidence="7" type="ORF">PROFUN_07617</name>
</gene>
<dbReference type="AlphaFoldDB" id="A0A2P6NK56"/>
<evidence type="ECO:0000259" key="6">
    <source>
        <dbReference type="PROSITE" id="PS51293"/>
    </source>
</evidence>